<evidence type="ECO:0000313" key="5">
    <source>
        <dbReference type="Proteomes" id="UP000635245"/>
    </source>
</evidence>
<protein>
    <submittedName>
        <fullName evidence="4">GvpL/GvpF family gas vesicle protein</fullName>
    </submittedName>
</protein>
<organism evidence="4 5">
    <name type="scientific">Prauserella cavernicola</name>
    <dbReference type="NCBI Taxonomy" id="2800127"/>
    <lineage>
        <taxon>Bacteria</taxon>
        <taxon>Bacillati</taxon>
        <taxon>Actinomycetota</taxon>
        <taxon>Actinomycetes</taxon>
        <taxon>Pseudonocardiales</taxon>
        <taxon>Pseudonocardiaceae</taxon>
        <taxon>Prauserella</taxon>
    </lineage>
</organism>
<dbReference type="AlphaFoldDB" id="A0A934QZA9"/>
<evidence type="ECO:0000256" key="3">
    <source>
        <dbReference type="ARBA" id="ARBA00035643"/>
    </source>
</evidence>
<dbReference type="PANTHER" id="PTHR36852">
    <property type="entry name" value="PROTEIN GVPL 2"/>
    <property type="match status" value="1"/>
</dbReference>
<comment type="subcellular location">
    <subcellularLocation>
        <location evidence="2">Gas vesicle</location>
    </subcellularLocation>
</comment>
<evidence type="ECO:0000313" key="4">
    <source>
        <dbReference type="EMBL" id="MBK1788269.1"/>
    </source>
</evidence>
<keyword evidence="5" id="KW-1185">Reference proteome</keyword>
<comment type="caution">
    <text evidence="4">The sequence shown here is derived from an EMBL/GenBank/DDBJ whole genome shotgun (WGS) entry which is preliminary data.</text>
</comment>
<dbReference type="PANTHER" id="PTHR36852:SF1">
    <property type="entry name" value="PROTEIN GVPL 2"/>
    <property type="match status" value="1"/>
</dbReference>
<dbReference type="GO" id="GO:0031412">
    <property type="term" value="P:gas vesicle organization"/>
    <property type="evidence" value="ECO:0007669"/>
    <property type="project" value="InterPro"/>
</dbReference>
<proteinExistence type="inferred from homology"/>
<sequence length="259" mass="27645">MADKEGRWLYAVARDVAVGSRTLTGVAGEPVRVLESSGLAAVVSDVDLAEFGAEPLKSNLEDLDWLADTARAHDAVVTAVVRAAPAAVPLRLATVYLGDDRVRELLTRRAADFGVALDQLTGRTEWGVKGYADPDALAEVAEQAASEGSGAGTAYLLRRKAQLSARERAEQTAAARADRLHGEIAGLATAARRHPPQDPKLSGQRDWMVLNGAYLVDDVLADELAAIVERLGSELPGVRLELTGPWPPYSFAGVEQERE</sequence>
<accession>A0A934QZA9</accession>
<dbReference type="GO" id="GO:0031411">
    <property type="term" value="C:gas vesicle"/>
    <property type="evidence" value="ECO:0007669"/>
    <property type="project" value="UniProtKB-SubCell"/>
</dbReference>
<evidence type="ECO:0000256" key="1">
    <source>
        <dbReference type="ARBA" id="ARBA00022987"/>
    </source>
</evidence>
<dbReference type="EMBL" id="JAENJH010000009">
    <property type="protein sequence ID" value="MBK1788269.1"/>
    <property type="molecule type" value="Genomic_DNA"/>
</dbReference>
<dbReference type="InterPro" id="IPR009430">
    <property type="entry name" value="GvpL/GvpF"/>
</dbReference>
<comment type="similarity">
    <text evidence="3">Belongs to the gas vesicle GvpF/GvpL family.</text>
</comment>
<name>A0A934QZA9_9PSEU</name>
<reference evidence="4" key="1">
    <citation type="submission" date="2020-12" db="EMBL/GenBank/DDBJ databases">
        <title>Prauserella sp. ASG 168, a novel actinomycete isolated from cave rock.</title>
        <authorList>
            <person name="Suriyachadkun C."/>
        </authorList>
    </citation>
    <scope>NUCLEOTIDE SEQUENCE</scope>
    <source>
        <strain evidence="4">ASG 168</strain>
    </source>
</reference>
<dbReference type="Pfam" id="PF06386">
    <property type="entry name" value="GvpL_GvpF"/>
    <property type="match status" value="1"/>
</dbReference>
<dbReference type="Proteomes" id="UP000635245">
    <property type="component" value="Unassembled WGS sequence"/>
</dbReference>
<evidence type="ECO:0000256" key="2">
    <source>
        <dbReference type="ARBA" id="ARBA00035108"/>
    </source>
</evidence>
<gene>
    <name evidence="4" type="ORF">JHE00_28395</name>
</gene>
<keyword evidence="1" id="KW-0304">Gas vesicle</keyword>